<dbReference type="InterPro" id="IPR018465">
    <property type="entry name" value="Scm3/HJURP"/>
</dbReference>
<reference evidence="3" key="1">
    <citation type="journal article" date="2012" name="Science">
        <title>The Paleozoic origin of enzymatic lignin decomposition reconstructed from 31 fungal genomes.</title>
        <authorList>
            <person name="Floudas D."/>
            <person name="Binder M."/>
            <person name="Riley R."/>
            <person name="Barry K."/>
            <person name="Blanchette R.A."/>
            <person name="Henrissat B."/>
            <person name="Martinez A.T."/>
            <person name="Otillar R."/>
            <person name="Spatafora J.W."/>
            <person name="Yadav J.S."/>
            <person name="Aerts A."/>
            <person name="Benoit I."/>
            <person name="Boyd A."/>
            <person name="Carlson A."/>
            <person name="Copeland A."/>
            <person name="Coutinho P.M."/>
            <person name="de Vries R.P."/>
            <person name="Ferreira P."/>
            <person name="Findley K."/>
            <person name="Foster B."/>
            <person name="Gaskell J."/>
            <person name="Glotzer D."/>
            <person name="Gorecki P."/>
            <person name="Heitman J."/>
            <person name="Hesse C."/>
            <person name="Hori C."/>
            <person name="Igarashi K."/>
            <person name="Jurgens J.A."/>
            <person name="Kallen N."/>
            <person name="Kersten P."/>
            <person name="Kohler A."/>
            <person name="Kuees U."/>
            <person name="Kumar T.K.A."/>
            <person name="Kuo A."/>
            <person name="LaButti K."/>
            <person name="Larrondo L.F."/>
            <person name="Lindquist E."/>
            <person name="Ling A."/>
            <person name="Lombard V."/>
            <person name="Lucas S."/>
            <person name="Lundell T."/>
            <person name="Martin R."/>
            <person name="McLaughlin D.J."/>
            <person name="Morgenstern I."/>
            <person name="Morin E."/>
            <person name="Murat C."/>
            <person name="Nagy L.G."/>
            <person name="Nolan M."/>
            <person name="Ohm R.A."/>
            <person name="Patyshakuliyeva A."/>
            <person name="Rokas A."/>
            <person name="Ruiz-Duenas F.J."/>
            <person name="Sabat G."/>
            <person name="Salamov A."/>
            <person name="Samejima M."/>
            <person name="Schmutz J."/>
            <person name="Slot J.C."/>
            <person name="St John F."/>
            <person name="Stenlid J."/>
            <person name="Sun H."/>
            <person name="Sun S."/>
            <person name="Syed K."/>
            <person name="Tsang A."/>
            <person name="Wiebenga A."/>
            <person name="Young D."/>
            <person name="Pisabarro A."/>
            <person name="Eastwood D.C."/>
            <person name="Martin F."/>
            <person name="Cullen D."/>
            <person name="Grigoriev I.V."/>
            <person name="Hibbett D.S."/>
        </authorList>
    </citation>
    <scope>NUCLEOTIDE SEQUENCE [LARGE SCALE GENOMIC DNA]</scope>
    <source>
        <strain evidence="3">RWD-64-598 SS2</strain>
    </source>
</reference>
<accession>A0A5M3MR14</accession>
<feature type="compositionally biased region" description="Basic and acidic residues" evidence="1">
    <location>
        <begin position="1"/>
        <end position="11"/>
    </location>
</feature>
<feature type="compositionally biased region" description="Polar residues" evidence="1">
    <location>
        <begin position="21"/>
        <end position="32"/>
    </location>
</feature>
<dbReference type="EMBL" id="JH711578">
    <property type="protein sequence ID" value="EIW80971.1"/>
    <property type="molecule type" value="Genomic_DNA"/>
</dbReference>
<feature type="compositionally biased region" description="Acidic residues" evidence="1">
    <location>
        <begin position="311"/>
        <end position="324"/>
    </location>
</feature>
<dbReference type="OMA" id="DIQEPEY"/>
<sequence length="962" mass="104460">MADSSSRDRTPKHNHLARSLITPSASPPVTSRMTDRVPPIKRPRLAGTPSSTSSASSTLVASSSTSTAVEDIDSARRASTLRVLNVWNQLAERYNKRLDEDDIVDLVSGTIIKDCGVIKGASRDYNIGRFAQAEVEESNSDNDDAQTEADAEQSQDGDTDDVDSPGPFRGAAATAGLSDQLKARFFQKLPPLSATTDADDLSEFLEAERLRREREELIGGEGEIEMSLEDIGNLRKALEDAPPRKKAKAHSAAKQAKEQTPEDKAQENAAHVNKPKESPNSSRDNSDEMLQTHAIPRSARTPPSRIRAQDDESDDELGIWENDEFNAVYNVNKGGDTNASETQRDVIVLSDSDSDPSRPSTPRPPSERLSPIRFSPLPSPPPRAKSKSVPNTPKGPPLRKSSRAKSKTPFRSQRASRSLSPPPAPQADPHQRASHIQLHTPPRSSSAATDNTLAHEELLTTFSIPSASTSRKAPPSRQTPASPVSKPTSSVTPSAPCPTPAKVPKSIKKASGTKEPPATKDVIPKKIPKGKLVPEVVISHKPRGKSMPPPHEELADYIVDDRDRISAKDKGKQKALDTANLVTPQNEQQSTRNKGKQRIKDTERSVSPVVLPPKSARGSGSSKGKQKAVDPENSATPEQRGIRGKRATPGPSDTNSRVKKRKRMVSNESSTGAERETDIPPASSATDDLDDYSSGPRSASRSPSRALFQQFHPYPFSDPTNRATSQPPMQGYPGYPVLPPPPQSGHFDPMHAQMLLAYTMSYMMSANIGQQQPHNAPTPWPPYTPNGTTFPSSSALDSSASATPYYHPIPYPPYPPHPVMPGQATDPVSFSDMDITPPRRPAIARGRSQSRGRRVSFKLDDRKRAHILELGHVSDSEDEALPPRAKSPKTPAKPPSGREREKSIVSESDEEFEEMVQGPPPKGDRAQTPGPSLGRARSSNPPSPLRRGRSTTVARKDRSLHK</sequence>
<feature type="compositionally biased region" description="Polar residues" evidence="1">
    <location>
        <begin position="442"/>
        <end position="452"/>
    </location>
</feature>
<dbReference type="KEGG" id="cput:CONPUDRAFT_153514"/>
<feature type="region of interest" description="Disordered" evidence="1">
    <location>
        <begin position="134"/>
        <end position="172"/>
    </location>
</feature>
<dbReference type="Pfam" id="PF10384">
    <property type="entry name" value="Scm3"/>
    <property type="match status" value="1"/>
</dbReference>
<dbReference type="OrthoDB" id="2420608at2759"/>
<feature type="compositionally biased region" description="Polar residues" evidence="1">
    <location>
        <begin position="718"/>
        <end position="728"/>
    </location>
</feature>
<dbReference type="GO" id="GO:0042393">
    <property type="term" value="F:histone binding"/>
    <property type="evidence" value="ECO:0007669"/>
    <property type="project" value="InterPro"/>
</dbReference>
<organism evidence="2 3">
    <name type="scientific">Coniophora puteana (strain RWD-64-598)</name>
    <name type="common">Brown rot fungus</name>
    <dbReference type="NCBI Taxonomy" id="741705"/>
    <lineage>
        <taxon>Eukaryota</taxon>
        <taxon>Fungi</taxon>
        <taxon>Dikarya</taxon>
        <taxon>Basidiomycota</taxon>
        <taxon>Agaricomycotina</taxon>
        <taxon>Agaricomycetes</taxon>
        <taxon>Agaricomycetidae</taxon>
        <taxon>Boletales</taxon>
        <taxon>Coniophorineae</taxon>
        <taxon>Coniophoraceae</taxon>
        <taxon>Coniophora</taxon>
    </lineage>
</organism>
<feature type="compositionally biased region" description="Acidic residues" evidence="1">
    <location>
        <begin position="134"/>
        <end position="163"/>
    </location>
</feature>
<feature type="region of interest" description="Disordered" evidence="1">
    <location>
        <begin position="235"/>
        <end position="732"/>
    </location>
</feature>
<feature type="compositionally biased region" description="Low complexity" evidence="1">
    <location>
        <begin position="50"/>
        <end position="69"/>
    </location>
</feature>
<proteinExistence type="predicted"/>
<dbReference type="GeneID" id="19203141"/>
<dbReference type="GO" id="GO:0005634">
    <property type="term" value="C:nucleus"/>
    <property type="evidence" value="ECO:0007669"/>
    <property type="project" value="InterPro"/>
</dbReference>
<comment type="caution">
    <text evidence="2">The sequence shown here is derived from an EMBL/GenBank/DDBJ whole genome shotgun (WGS) entry which is preliminary data.</text>
</comment>
<feature type="compositionally biased region" description="Low complexity" evidence="1">
    <location>
        <begin position="693"/>
        <end position="706"/>
    </location>
</feature>
<evidence type="ECO:0000313" key="2">
    <source>
        <dbReference type="EMBL" id="EIW80971.1"/>
    </source>
</evidence>
<feature type="compositionally biased region" description="Basic and acidic residues" evidence="1">
    <location>
        <begin position="550"/>
        <end position="575"/>
    </location>
</feature>
<protein>
    <submittedName>
        <fullName evidence="2">Uncharacterized protein</fullName>
    </submittedName>
</protein>
<dbReference type="RefSeq" id="XP_007768420.1">
    <property type="nucleotide sequence ID" value="XM_007770230.1"/>
</dbReference>
<feature type="region of interest" description="Disordered" evidence="1">
    <location>
        <begin position="819"/>
        <end position="962"/>
    </location>
</feature>
<gene>
    <name evidence="2" type="ORF">CONPUDRAFT_153514</name>
</gene>
<dbReference type="AlphaFoldDB" id="A0A5M3MR14"/>
<evidence type="ECO:0000313" key="3">
    <source>
        <dbReference type="Proteomes" id="UP000053558"/>
    </source>
</evidence>
<dbReference type="Proteomes" id="UP000053558">
    <property type="component" value="Unassembled WGS sequence"/>
</dbReference>
<feature type="compositionally biased region" description="Low complexity" evidence="1">
    <location>
        <begin position="479"/>
        <end position="494"/>
    </location>
</feature>
<feature type="region of interest" description="Disordered" evidence="1">
    <location>
        <begin position="1"/>
        <end position="73"/>
    </location>
</feature>
<name>A0A5M3MR14_CONPW</name>
<feature type="compositionally biased region" description="Polar residues" evidence="1">
    <location>
        <begin position="580"/>
        <end position="592"/>
    </location>
</feature>
<feature type="compositionally biased region" description="Basic and acidic residues" evidence="1">
    <location>
        <begin position="255"/>
        <end position="266"/>
    </location>
</feature>
<feature type="compositionally biased region" description="Polar residues" evidence="1">
    <location>
        <begin position="460"/>
        <end position="471"/>
    </location>
</feature>
<feature type="compositionally biased region" description="Low complexity" evidence="1">
    <location>
        <begin position="367"/>
        <end position="376"/>
    </location>
</feature>
<keyword evidence="3" id="KW-1185">Reference proteome</keyword>
<evidence type="ECO:0000256" key="1">
    <source>
        <dbReference type="SAM" id="MobiDB-lite"/>
    </source>
</evidence>
<feature type="compositionally biased region" description="Basic and acidic residues" evidence="1">
    <location>
        <begin position="857"/>
        <end position="875"/>
    </location>
</feature>